<dbReference type="AlphaFoldDB" id="A0A4W3K549"/>
<reference evidence="7" key="3">
    <citation type="journal article" date="2014" name="Nature">
        <title>Elephant shark genome provides unique insights into gnathostome evolution.</title>
        <authorList>
            <consortium name="International Elephant Shark Genome Sequencing Consortium"/>
            <person name="Venkatesh B."/>
            <person name="Lee A.P."/>
            <person name="Ravi V."/>
            <person name="Maurya A.K."/>
            <person name="Lian M.M."/>
            <person name="Swann J.B."/>
            <person name="Ohta Y."/>
            <person name="Flajnik M.F."/>
            <person name="Sutoh Y."/>
            <person name="Kasahara M."/>
            <person name="Hoon S."/>
            <person name="Gangu V."/>
            <person name="Roy S.W."/>
            <person name="Irimia M."/>
            <person name="Korzh V."/>
            <person name="Kondrychyn I."/>
            <person name="Lim Z.W."/>
            <person name="Tay B.H."/>
            <person name="Tohari S."/>
            <person name="Kong K.W."/>
            <person name="Ho S."/>
            <person name="Lorente-Galdos B."/>
            <person name="Quilez J."/>
            <person name="Marques-Bonet T."/>
            <person name="Raney B.J."/>
            <person name="Ingham P.W."/>
            <person name="Tay A."/>
            <person name="Hillier L.W."/>
            <person name="Minx P."/>
            <person name="Boehm T."/>
            <person name="Wilson R.K."/>
            <person name="Brenner S."/>
            <person name="Warren W.C."/>
        </authorList>
    </citation>
    <scope>NUCLEOTIDE SEQUENCE [LARGE SCALE GENOMIC DNA]</scope>
</reference>
<evidence type="ECO:0000313" key="7">
    <source>
        <dbReference type="Proteomes" id="UP000314986"/>
    </source>
</evidence>
<dbReference type="GO" id="GO:0140662">
    <property type="term" value="F:ATP-dependent protein folding chaperone"/>
    <property type="evidence" value="ECO:0007669"/>
    <property type="project" value="InterPro"/>
</dbReference>
<dbReference type="InterPro" id="IPR029047">
    <property type="entry name" value="HSP70_peptide-bd_sf"/>
</dbReference>
<feature type="region of interest" description="Disordered" evidence="5">
    <location>
        <begin position="103"/>
        <end position="130"/>
    </location>
</feature>
<dbReference type="Pfam" id="PF00012">
    <property type="entry name" value="HSP70"/>
    <property type="match status" value="1"/>
</dbReference>
<sequence>MQMKLSQKAVLCRIQEIFSQNDPVPASRILTFVRKGPFELEASFKDSKSFSQPEKNIGHFVILVPQAKNENSIVKIKVIIDTDGIFSVSNAFIVEEHTEDTSVEKESNFSPSISIESSTPGTSDSGSIESKSSLDSIEYIALVQIAKLKQQSEPEVETEHHHIACKKKAGQVSVSKNPNPLPVEVNLVWQINEDLLEVYFKKEKEMRELDRLEEERNDARNDVEEYLYSFRSSLYGPNFSEKDRIKMLGYLNQIEEWLYEEGENVAKQVYLDKLLELKALAQHSLRYSL</sequence>
<evidence type="ECO:0000256" key="1">
    <source>
        <dbReference type="ARBA" id="ARBA00007381"/>
    </source>
</evidence>
<evidence type="ECO:0000256" key="2">
    <source>
        <dbReference type="ARBA" id="ARBA00022741"/>
    </source>
</evidence>
<dbReference type="Gene3D" id="1.20.1270.10">
    <property type="match status" value="1"/>
</dbReference>
<dbReference type="SUPFAM" id="SSF100934">
    <property type="entry name" value="Heat shock protein 70kD (HSP70), C-terminal subdomain"/>
    <property type="match status" value="1"/>
</dbReference>
<name>A0A4W3K549_CALMI</name>
<dbReference type="PANTHER" id="PTHR45639:SF2">
    <property type="entry name" value="HEAT SHOCK PROTEIN 105 KDA"/>
    <property type="match status" value="1"/>
</dbReference>
<keyword evidence="2" id="KW-0547">Nucleotide-binding</keyword>
<evidence type="ECO:0000313" key="6">
    <source>
        <dbReference type="Ensembl" id="ENSCMIP00000046911.1"/>
    </source>
</evidence>
<reference evidence="7" key="1">
    <citation type="journal article" date="2006" name="Science">
        <title>Ancient noncoding elements conserved in the human genome.</title>
        <authorList>
            <person name="Venkatesh B."/>
            <person name="Kirkness E.F."/>
            <person name="Loh Y.H."/>
            <person name="Halpern A.L."/>
            <person name="Lee A.P."/>
            <person name="Johnson J."/>
            <person name="Dandona N."/>
            <person name="Viswanathan L.D."/>
            <person name="Tay A."/>
            <person name="Venter J.C."/>
            <person name="Strausberg R.L."/>
            <person name="Brenner S."/>
        </authorList>
    </citation>
    <scope>NUCLEOTIDE SEQUENCE [LARGE SCALE GENOMIC DNA]</scope>
</reference>
<dbReference type="Gene3D" id="2.60.34.10">
    <property type="entry name" value="Substrate Binding Domain Of DNAk, Chain A, domain 1"/>
    <property type="match status" value="1"/>
</dbReference>
<dbReference type="SUPFAM" id="SSF100920">
    <property type="entry name" value="Heat shock protein 70kD (HSP70), peptide-binding domain"/>
    <property type="match status" value="1"/>
</dbReference>
<reference evidence="6" key="5">
    <citation type="submission" date="2025-09" db="UniProtKB">
        <authorList>
            <consortium name="Ensembl"/>
        </authorList>
    </citation>
    <scope>IDENTIFICATION</scope>
</reference>
<evidence type="ECO:0000256" key="5">
    <source>
        <dbReference type="SAM" id="MobiDB-lite"/>
    </source>
</evidence>
<evidence type="ECO:0000256" key="4">
    <source>
        <dbReference type="SAM" id="Coils"/>
    </source>
</evidence>
<dbReference type="GO" id="GO:0005829">
    <property type="term" value="C:cytosol"/>
    <property type="evidence" value="ECO:0007669"/>
    <property type="project" value="TreeGrafter"/>
</dbReference>
<reference evidence="7" key="2">
    <citation type="journal article" date="2007" name="PLoS Biol.">
        <title>Survey sequencing and comparative analysis of the elephant shark (Callorhinchus milii) genome.</title>
        <authorList>
            <person name="Venkatesh B."/>
            <person name="Kirkness E.F."/>
            <person name="Loh Y.H."/>
            <person name="Halpern A.L."/>
            <person name="Lee A.P."/>
            <person name="Johnson J."/>
            <person name="Dandona N."/>
            <person name="Viswanathan L.D."/>
            <person name="Tay A."/>
            <person name="Venter J.C."/>
            <person name="Strausberg R.L."/>
            <person name="Brenner S."/>
        </authorList>
    </citation>
    <scope>NUCLEOTIDE SEQUENCE [LARGE SCALE GENOMIC DNA]</scope>
</reference>
<dbReference type="Proteomes" id="UP000314986">
    <property type="component" value="Unassembled WGS sequence"/>
</dbReference>
<keyword evidence="3" id="KW-0067">ATP-binding</keyword>
<accession>A0A4W3K549</accession>
<feature type="compositionally biased region" description="Low complexity" evidence="5">
    <location>
        <begin position="108"/>
        <end position="123"/>
    </location>
</feature>
<proteinExistence type="inferred from homology"/>
<protein>
    <submittedName>
        <fullName evidence="6">Uncharacterized protein</fullName>
    </submittedName>
</protein>
<dbReference type="GeneTree" id="ENSGT00940000159635"/>
<reference evidence="6" key="4">
    <citation type="submission" date="2025-08" db="UniProtKB">
        <authorList>
            <consortium name="Ensembl"/>
        </authorList>
    </citation>
    <scope>IDENTIFICATION</scope>
</reference>
<feature type="coiled-coil region" evidence="4">
    <location>
        <begin position="195"/>
        <end position="229"/>
    </location>
</feature>
<keyword evidence="4" id="KW-0175">Coiled coil</keyword>
<evidence type="ECO:0000256" key="3">
    <source>
        <dbReference type="ARBA" id="ARBA00022840"/>
    </source>
</evidence>
<dbReference type="Ensembl" id="ENSCMIT00000047576.1">
    <property type="protein sequence ID" value="ENSCMIP00000046911.1"/>
    <property type="gene ID" value="ENSCMIG00000019249.1"/>
</dbReference>
<dbReference type="InterPro" id="IPR029048">
    <property type="entry name" value="HSP70_C_sf"/>
</dbReference>
<dbReference type="GO" id="GO:0005634">
    <property type="term" value="C:nucleus"/>
    <property type="evidence" value="ECO:0007669"/>
    <property type="project" value="TreeGrafter"/>
</dbReference>
<dbReference type="PANTHER" id="PTHR45639">
    <property type="entry name" value="HSC70CB, ISOFORM G-RELATED"/>
    <property type="match status" value="1"/>
</dbReference>
<dbReference type="InterPro" id="IPR013126">
    <property type="entry name" value="Hsp_70_fam"/>
</dbReference>
<comment type="similarity">
    <text evidence="1">Belongs to the heat shock protein 70 family.</text>
</comment>
<dbReference type="GO" id="GO:0005524">
    <property type="term" value="F:ATP binding"/>
    <property type="evidence" value="ECO:0007669"/>
    <property type="project" value="UniProtKB-KW"/>
</dbReference>
<keyword evidence="7" id="KW-1185">Reference proteome</keyword>
<organism evidence="6 7">
    <name type="scientific">Callorhinchus milii</name>
    <name type="common">Ghost shark</name>
    <dbReference type="NCBI Taxonomy" id="7868"/>
    <lineage>
        <taxon>Eukaryota</taxon>
        <taxon>Metazoa</taxon>
        <taxon>Chordata</taxon>
        <taxon>Craniata</taxon>
        <taxon>Vertebrata</taxon>
        <taxon>Chondrichthyes</taxon>
        <taxon>Holocephali</taxon>
        <taxon>Chimaeriformes</taxon>
        <taxon>Callorhinchidae</taxon>
        <taxon>Callorhinchus</taxon>
    </lineage>
</organism>